<evidence type="ECO:0000313" key="10">
    <source>
        <dbReference type="Proteomes" id="UP001153709"/>
    </source>
</evidence>
<dbReference type="GO" id="GO:1990738">
    <property type="term" value="F:pseudouridine 5'-phosphatase activity"/>
    <property type="evidence" value="ECO:0007669"/>
    <property type="project" value="UniProtKB-EC"/>
</dbReference>
<sequence>MQFKKVTHVIFDMDGLLIESESIYDEIIGDIAKQYDKEYTDDCKVKVLGSPEVDTAKIVVKELRLPITPEEFLVVYKKRQIKDLAHPPLLPGVKELIKHLYKNDIPIAVATSSSLEAMQVKTKDHQDVFKLFHHIVCGSTDPAVKNGKPAPDIFLVCASRFPDKPSPSKCLVFEDAPNGIRGALTAGMQAVMVPAPYISQELRKPATLVLDSLTQFKPELFGLPAIE</sequence>
<dbReference type="SFLD" id="SFLDG01129">
    <property type="entry name" value="C1.5:_HAD__Beta-PGM__Phosphata"/>
    <property type="match status" value="1"/>
</dbReference>
<dbReference type="FunFam" id="1.10.150.240:FF:000001">
    <property type="entry name" value="Haloacid dehalogenase-like hydrolase domain"/>
    <property type="match status" value="1"/>
</dbReference>
<dbReference type="Gene3D" id="3.40.50.1000">
    <property type="entry name" value="HAD superfamily/HAD-like"/>
    <property type="match status" value="1"/>
</dbReference>
<keyword evidence="3" id="KW-0479">Metal-binding</keyword>
<dbReference type="PANTHER" id="PTHR18901:SF38">
    <property type="entry name" value="PSEUDOURIDINE-5'-PHOSPHATASE"/>
    <property type="match status" value="1"/>
</dbReference>
<evidence type="ECO:0000256" key="4">
    <source>
        <dbReference type="ARBA" id="ARBA00022801"/>
    </source>
</evidence>
<dbReference type="SFLD" id="SFLDS00003">
    <property type="entry name" value="Haloacid_Dehalogenase"/>
    <property type="match status" value="1"/>
</dbReference>
<evidence type="ECO:0000256" key="2">
    <source>
        <dbReference type="ARBA" id="ARBA00006171"/>
    </source>
</evidence>
<dbReference type="FunFam" id="3.40.50.1000:FF:000055">
    <property type="entry name" value="Haloacid dehalogenase-like hydrolase family protein"/>
    <property type="match status" value="1"/>
</dbReference>
<dbReference type="InterPro" id="IPR023214">
    <property type="entry name" value="HAD_sf"/>
</dbReference>
<dbReference type="NCBIfam" id="TIGR01509">
    <property type="entry name" value="HAD-SF-IA-v3"/>
    <property type="match status" value="1"/>
</dbReference>
<dbReference type="SUPFAM" id="SSF56784">
    <property type="entry name" value="HAD-like"/>
    <property type="match status" value="1"/>
</dbReference>
<dbReference type="PANTHER" id="PTHR18901">
    <property type="entry name" value="2-DEOXYGLUCOSE-6-PHOSPHATE PHOSPHATASE 2"/>
    <property type="match status" value="1"/>
</dbReference>
<dbReference type="OrthoDB" id="40579at2759"/>
<dbReference type="InterPro" id="IPR036412">
    <property type="entry name" value="HAD-like_sf"/>
</dbReference>
<proteinExistence type="inferred from homology"/>
<evidence type="ECO:0000256" key="8">
    <source>
        <dbReference type="ARBA" id="ARBA00083904"/>
    </source>
</evidence>
<name>A0A9N9XHQ0_DIABA</name>
<protein>
    <recommendedName>
        <fullName evidence="7">pseudouridine 5'-phosphatase</fullName>
        <ecNumber evidence="7">3.1.3.96</ecNumber>
    </recommendedName>
    <alternativeName>
        <fullName evidence="8">Pseudouridine-5'-monophosphatase</fullName>
    </alternativeName>
</protein>
<dbReference type="GO" id="GO:0046872">
    <property type="term" value="F:metal ion binding"/>
    <property type="evidence" value="ECO:0007669"/>
    <property type="project" value="UniProtKB-KW"/>
</dbReference>
<keyword evidence="4" id="KW-0378">Hydrolase</keyword>
<gene>
    <name evidence="9" type="ORF">DIABBA_LOCUS12581</name>
</gene>
<dbReference type="EMBL" id="OU898283">
    <property type="protein sequence ID" value="CAG9839857.1"/>
    <property type="molecule type" value="Genomic_DNA"/>
</dbReference>
<evidence type="ECO:0000256" key="7">
    <source>
        <dbReference type="ARBA" id="ARBA00066578"/>
    </source>
</evidence>
<dbReference type="Pfam" id="PF00702">
    <property type="entry name" value="Hydrolase"/>
    <property type="match status" value="1"/>
</dbReference>
<dbReference type="Proteomes" id="UP001153709">
    <property type="component" value="Chromosome 8"/>
</dbReference>
<keyword evidence="10" id="KW-1185">Reference proteome</keyword>
<evidence type="ECO:0000256" key="6">
    <source>
        <dbReference type="ARBA" id="ARBA00052504"/>
    </source>
</evidence>
<dbReference type="AlphaFoldDB" id="A0A9N9XHQ0"/>
<dbReference type="EC" id="3.1.3.96" evidence="7"/>
<evidence type="ECO:0000313" key="9">
    <source>
        <dbReference type="EMBL" id="CAG9839857.1"/>
    </source>
</evidence>
<comment type="similarity">
    <text evidence="2">Belongs to the HAD-like hydrolase superfamily. CbbY/CbbZ/Gph/YieH family.</text>
</comment>
<comment type="catalytic activity">
    <reaction evidence="6">
        <text>psi-UMP + H2O = pseudouridine + phosphate</text>
        <dbReference type="Rhea" id="RHEA:10944"/>
        <dbReference type="ChEBI" id="CHEBI:15377"/>
        <dbReference type="ChEBI" id="CHEBI:17802"/>
        <dbReference type="ChEBI" id="CHEBI:43474"/>
        <dbReference type="ChEBI" id="CHEBI:58380"/>
        <dbReference type="EC" id="3.1.3.96"/>
    </reaction>
</comment>
<dbReference type="InterPro" id="IPR006439">
    <property type="entry name" value="HAD-SF_hydro_IA"/>
</dbReference>
<evidence type="ECO:0000256" key="1">
    <source>
        <dbReference type="ARBA" id="ARBA00001946"/>
    </source>
</evidence>
<accession>A0A9N9XHQ0</accession>
<organism evidence="9 10">
    <name type="scientific">Diabrotica balteata</name>
    <name type="common">Banded cucumber beetle</name>
    <dbReference type="NCBI Taxonomy" id="107213"/>
    <lineage>
        <taxon>Eukaryota</taxon>
        <taxon>Metazoa</taxon>
        <taxon>Ecdysozoa</taxon>
        <taxon>Arthropoda</taxon>
        <taxon>Hexapoda</taxon>
        <taxon>Insecta</taxon>
        <taxon>Pterygota</taxon>
        <taxon>Neoptera</taxon>
        <taxon>Endopterygota</taxon>
        <taxon>Coleoptera</taxon>
        <taxon>Polyphaga</taxon>
        <taxon>Cucujiformia</taxon>
        <taxon>Chrysomeloidea</taxon>
        <taxon>Chrysomelidae</taxon>
        <taxon>Galerucinae</taxon>
        <taxon>Diabroticina</taxon>
        <taxon>Diabroticites</taxon>
        <taxon>Diabrotica</taxon>
    </lineage>
</organism>
<keyword evidence="5" id="KW-0460">Magnesium</keyword>
<evidence type="ECO:0000256" key="5">
    <source>
        <dbReference type="ARBA" id="ARBA00022842"/>
    </source>
</evidence>
<evidence type="ECO:0000256" key="3">
    <source>
        <dbReference type="ARBA" id="ARBA00022723"/>
    </source>
</evidence>
<reference evidence="9" key="1">
    <citation type="submission" date="2022-01" db="EMBL/GenBank/DDBJ databases">
        <authorList>
            <person name="King R."/>
        </authorList>
    </citation>
    <scope>NUCLEOTIDE SEQUENCE</scope>
</reference>
<dbReference type="InterPro" id="IPR023198">
    <property type="entry name" value="PGP-like_dom2"/>
</dbReference>
<comment type="cofactor">
    <cofactor evidence="1">
        <name>Mg(2+)</name>
        <dbReference type="ChEBI" id="CHEBI:18420"/>
    </cofactor>
</comment>
<dbReference type="SFLD" id="SFLDG01135">
    <property type="entry name" value="C1.5.6:_HAD__Beta-PGM__Phospha"/>
    <property type="match status" value="1"/>
</dbReference>
<dbReference type="Gene3D" id="1.10.150.240">
    <property type="entry name" value="Putative phosphatase, domain 2"/>
    <property type="match status" value="1"/>
</dbReference>